<feature type="non-terminal residue" evidence="2">
    <location>
        <position position="188"/>
    </location>
</feature>
<dbReference type="Pfam" id="PF26146">
    <property type="entry name" value="PI-PLC_X"/>
    <property type="match status" value="1"/>
</dbReference>
<gene>
    <name evidence="2" type="ORF">B0J11DRAFT_519363</name>
</gene>
<proteinExistence type="predicted"/>
<feature type="transmembrane region" description="Helical" evidence="1">
    <location>
        <begin position="170"/>
        <end position="187"/>
    </location>
</feature>
<dbReference type="OrthoDB" id="7984201at2759"/>
<sequence length="188" mass="20959">MIANNTRLVVTLDYGANQTEVPWLLDEFAYQWQTPFSPTDPSFPCTAQRPPDQNDEVSRDRMYVANHNLNLDIGFAFLNTEGNGAGILIPAYTELEWVNGVAGNRSLGEHVERCVGLWDRAPNWLLVDYYNRGRPFGGSVFAVAARANNVSYDRRQCCGKVVEGRRRMGGFSWGTACLVLVLVVGVLL</sequence>
<evidence type="ECO:0000256" key="1">
    <source>
        <dbReference type="SAM" id="Phobius"/>
    </source>
</evidence>
<dbReference type="AlphaFoldDB" id="A0A9P9EEV2"/>
<accession>A0A9P9EEV2</accession>
<evidence type="ECO:0000313" key="3">
    <source>
        <dbReference type="Proteomes" id="UP000700596"/>
    </source>
</evidence>
<keyword evidence="3" id="KW-1185">Reference proteome</keyword>
<dbReference type="EMBL" id="JAGMWT010000002">
    <property type="protein sequence ID" value="KAH7135837.1"/>
    <property type="molecule type" value="Genomic_DNA"/>
</dbReference>
<organism evidence="2 3">
    <name type="scientific">Dendryphion nanum</name>
    <dbReference type="NCBI Taxonomy" id="256645"/>
    <lineage>
        <taxon>Eukaryota</taxon>
        <taxon>Fungi</taxon>
        <taxon>Dikarya</taxon>
        <taxon>Ascomycota</taxon>
        <taxon>Pezizomycotina</taxon>
        <taxon>Dothideomycetes</taxon>
        <taxon>Pleosporomycetidae</taxon>
        <taxon>Pleosporales</taxon>
        <taxon>Torulaceae</taxon>
        <taxon>Dendryphion</taxon>
    </lineage>
</organism>
<comment type="caution">
    <text evidence="2">The sequence shown here is derived from an EMBL/GenBank/DDBJ whole genome shotgun (WGS) entry which is preliminary data.</text>
</comment>
<evidence type="ECO:0000313" key="2">
    <source>
        <dbReference type="EMBL" id="KAH7135837.1"/>
    </source>
</evidence>
<dbReference type="GO" id="GO:0008081">
    <property type="term" value="F:phosphoric diester hydrolase activity"/>
    <property type="evidence" value="ECO:0007669"/>
    <property type="project" value="InterPro"/>
</dbReference>
<protein>
    <submittedName>
        <fullName evidence="2">Uncharacterized protein</fullName>
    </submittedName>
</protein>
<dbReference type="InterPro" id="IPR017946">
    <property type="entry name" value="PLC-like_Pdiesterase_TIM-brl"/>
</dbReference>
<dbReference type="GO" id="GO:0006629">
    <property type="term" value="P:lipid metabolic process"/>
    <property type="evidence" value="ECO:0007669"/>
    <property type="project" value="InterPro"/>
</dbReference>
<dbReference type="Proteomes" id="UP000700596">
    <property type="component" value="Unassembled WGS sequence"/>
</dbReference>
<keyword evidence="1" id="KW-1133">Transmembrane helix</keyword>
<keyword evidence="1" id="KW-0472">Membrane</keyword>
<reference evidence="2" key="1">
    <citation type="journal article" date="2021" name="Nat. Commun.">
        <title>Genetic determinants of endophytism in the Arabidopsis root mycobiome.</title>
        <authorList>
            <person name="Mesny F."/>
            <person name="Miyauchi S."/>
            <person name="Thiergart T."/>
            <person name="Pickel B."/>
            <person name="Atanasova L."/>
            <person name="Karlsson M."/>
            <person name="Huettel B."/>
            <person name="Barry K.W."/>
            <person name="Haridas S."/>
            <person name="Chen C."/>
            <person name="Bauer D."/>
            <person name="Andreopoulos W."/>
            <person name="Pangilinan J."/>
            <person name="LaButti K."/>
            <person name="Riley R."/>
            <person name="Lipzen A."/>
            <person name="Clum A."/>
            <person name="Drula E."/>
            <person name="Henrissat B."/>
            <person name="Kohler A."/>
            <person name="Grigoriev I.V."/>
            <person name="Martin F.M."/>
            <person name="Hacquard S."/>
        </authorList>
    </citation>
    <scope>NUCLEOTIDE SEQUENCE</scope>
    <source>
        <strain evidence="2">MPI-CAGE-CH-0243</strain>
    </source>
</reference>
<name>A0A9P9EEV2_9PLEO</name>
<dbReference type="SUPFAM" id="SSF51695">
    <property type="entry name" value="PLC-like phosphodiesterases"/>
    <property type="match status" value="1"/>
</dbReference>
<keyword evidence="1" id="KW-0812">Transmembrane</keyword>